<gene>
    <name evidence="7" type="ORF">NAEGRDRAFT_67047</name>
</gene>
<organism evidence="8">
    <name type="scientific">Naegleria gruberi</name>
    <name type="common">Amoeba</name>
    <dbReference type="NCBI Taxonomy" id="5762"/>
    <lineage>
        <taxon>Eukaryota</taxon>
        <taxon>Discoba</taxon>
        <taxon>Heterolobosea</taxon>
        <taxon>Tetramitia</taxon>
        <taxon>Eutetramitia</taxon>
        <taxon>Vahlkampfiidae</taxon>
        <taxon>Naegleria</taxon>
    </lineage>
</organism>
<keyword evidence="5" id="KW-0961">Cell wall biogenesis/degradation</keyword>
<keyword evidence="3" id="KW-0808">Transferase</keyword>
<feature type="transmembrane region" description="Helical" evidence="6">
    <location>
        <begin position="6"/>
        <end position="29"/>
    </location>
</feature>
<evidence type="ECO:0000256" key="6">
    <source>
        <dbReference type="SAM" id="Phobius"/>
    </source>
</evidence>
<dbReference type="EMBL" id="GG738865">
    <property type="protein sequence ID" value="EFC44963.1"/>
    <property type="molecule type" value="Genomic_DNA"/>
</dbReference>
<dbReference type="VEuPathDB" id="AmoebaDB:NAEGRDRAFT_67047"/>
<dbReference type="GO" id="GO:0016020">
    <property type="term" value="C:membrane"/>
    <property type="evidence" value="ECO:0007669"/>
    <property type="project" value="InterPro"/>
</dbReference>
<comment type="similarity">
    <text evidence="1">Belongs to the glycosyltransferase 37 family.</text>
</comment>
<protein>
    <submittedName>
        <fullName evidence="7">Predicted protein</fullName>
    </submittedName>
</protein>
<dbReference type="InterPro" id="IPR004938">
    <property type="entry name" value="XG_FTase"/>
</dbReference>
<keyword evidence="6" id="KW-0472">Membrane</keyword>
<dbReference type="InParanoid" id="D2VDU7"/>
<keyword evidence="2" id="KW-0328">Glycosyltransferase</keyword>
<dbReference type="GO" id="GO:0071555">
    <property type="term" value="P:cell wall organization"/>
    <property type="evidence" value="ECO:0007669"/>
    <property type="project" value="UniProtKB-KW"/>
</dbReference>
<keyword evidence="6" id="KW-0812">Transmembrane</keyword>
<dbReference type="PANTHER" id="PTHR31889:SF2">
    <property type="entry name" value="FUCOSYLTRANSFERASE 3"/>
    <property type="match status" value="1"/>
</dbReference>
<keyword evidence="8" id="KW-1185">Reference proteome</keyword>
<dbReference type="GO" id="GO:0042546">
    <property type="term" value="P:cell wall biogenesis"/>
    <property type="evidence" value="ECO:0007669"/>
    <property type="project" value="InterPro"/>
</dbReference>
<evidence type="ECO:0000256" key="3">
    <source>
        <dbReference type="ARBA" id="ARBA00022679"/>
    </source>
</evidence>
<name>D2VDU7_NAEGR</name>
<evidence type="ECO:0000256" key="1">
    <source>
        <dbReference type="ARBA" id="ARBA00010481"/>
    </source>
</evidence>
<evidence type="ECO:0000313" key="7">
    <source>
        <dbReference type="EMBL" id="EFC44963.1"/>
    </source>
</evidence>
<keyword evidence="4" id="KW-0325">Glycoprotein</keyword>
<dbReference type="OMA" id="WFREKHE"/>
<dbReference type="OrthoDB" id="428346at2759"/>
<accession>D2VDU7</accession>
<dbReference type="Gene3D" id="3.40.50.11350">
    <property type="match status" value="1"/>
</dbReference>
<sequence>MMIRDLLRFIMIIGGFTILFSIFMPLLLLKPPSISDGGKGIGTNRIATNIDMNNPASVKAILKEYRKEHTLPYYFDRYLKTLKIDDLLEDYAEFHQKHRNTYCSSSDQKKDFPSVGVLVFRPWQSSGLANVMIGLTSSFLLSILSGRLFFINWYGHYYCNIHAKSLFTKPHDKFDWWYEDFMNPDNVNQCSVNYPKLKIPGIYDDSLKNYYGNIELTHRGRESDYMFELLKCLNITEEFDNMGPIIEVTSNQYYLPLLIQYNPFYHTLLNTMFPDADMFGPLSRFLYHPLPSIQHRVDKYLTDHNIYISNTLLGNKKQGNTVMYGIQIRRNENEKQIDWFREKHEKFFWKACRDELISKHNKRFPNMDYKIMVISDNVTVVEHAKNEFGQNRILHYEEQKLTFSRDGESVVGALIDSWLFSHSHGFVVSKHSTFGNLGHGRASIKPFIVYHYNNGESCTWFAPQTSEPEFHWYGRHREITSCRAVALKRKRKRQD</sequence>
<reference evidence="7 8" key="1">
    <citation type="journal article" date="2010" name="Cell">
        <title>The genome of Naegleria gruberi illuminates early eukaryotic versatility.</title>
        <authorList>
            <person name="Fritz-Laylin L.K."/>
            <person name="Prochnik S.E."/>
            <person name="Ginger M.L."/>
            <person name="Dacks J.B."/>
            <person name="Carpenter M.L."/>
            <person name="Field M.C."/>
            <person name="Kuo A."/>
            <person name="Paredez A."/>
            <person name="Chapman J."/>
            <person name="Pham J."/>
            <person name="Shu S."/>
            <person name="Neupane R."/>
            <person name="Cipriano M."/>
            <person name="Mancuso J."/>
            <person name="Tu H."/>
            <person name="Salamov A."/>
            <person name="Lindquist E."/>
            <person name="Shapiro H."/>
            <person name="Lucas S."/>
            <person name="Grigoriev I.V."/>
            <person name="Cande W.Z."/>
            <person name="Fulton C."/>
            <person name="Rokhsar D.S."/>
            <person name="Dawson S.C."/>
        </authorList>
    </citation>
    <scope>NUCLEOTIDE SEQUENCE [LARGE SCALE GENOMIC DNA]</scope>
    <source>
        <strain evidence="7 8">NEG-M</strain>
    </source>
</reference>
<dbReference type="GeneID" id="8850274"/>
<dbReference type="KEGG" id="ngr:NAEGRDRAFT_67047"/>
<dbReference type="GO" id="GO:0008107">
    <property type="term" value="F:galactoside 2-alpha-L-fucosyltransferase activity"/>
    <property type="evidence" value="ECO:0007669"/>
    <property type="project" value="InterPro"/>
</dbReference>
<dbReference type="Proteomes" id="UP000006671">
    <property type="component" value="Unassembled WGS sequence"/>
</dbReference>
<dbReference type="PANTHER" id="PTHR31889">
    <property type="entry name" value="FUCOSYLTRANSFERASE 2-RELATED"/>
    <property type="match status" value="1"/>
</dbReference>
<evidence type="ECO:0000313" key="8">
    <source>
        <dbReference type="Proteomes" id="UP000006671"/>
    </source>
</evidence>
<evidence type="ECO:0000256" key="4">
    <source>
        <dbReference type="ARBA" id="ARBA00023180"/>
    </source>
</evidence>
<dbReference type="AlphaFoldDB" id="D2VDU7"/>
<keyword evidence="6" id="KW-1133">Transmembrane helix</keyword>
<evidence type="ECO:0000256" key="2">
    <source>
        <dbReference type="ARBA" id="ARBA00022676"/>
    </source>
</evidence>
<dbReference type="RefSeq" id="XP_002677707.1">
    <property type="nucleotide sequence ID" value="XM_002677661.1"/>
</dbReference>
<evidence type="ECO:0000256" key="5">
    <source>
        <dbReference type="ARBA" id="ARBA00023316"/>
    </source>
</evidence>
<proteinExistence type="inferred from homology"/>
<feature type="transmembrane region" description="Helical" evidence="6">
    <location>
        <begin position="131"/>
        <end position="155"/>
    </location>
</feature>